<keyword evidence="1" id="KW-0812">Transmembrane</keyword>
<dbReference type="OrthoDB" id="8168962at2"/>
<proteinExistence type="predicted"/>
<feature type="transmembrane region" description="Helical" evidence="1">
    <location>
        <begin position="400"/>
        <end position="423"/>
    </location>
</feature>
<feature type="transmembrane region" description="Helical" evidence="1">
    <location>
        <begin position="303"/>
        <end position="322"/>
    </location>
</feature>
<feature type="transmembrane region" description="Helical" evidence="1">
    <location>
        <begin position="435"/>
        <end position="457"/>
    </location>
</feature>
<name>A0A2M8IYJ4_9RHOB</name>
<evidence type="ECO:0008006" key="4">
    <source>
        <dbReference type="Google" id="ProtNLM"/>
    </source>
</evidence>
<evidence type="ECO:0000313" key="3">
    <source>
        <dbReference type="Proteomes" id="UP000231553"/>
    </source>
</evidence>
<organism evidence="2 3">
    <name type="scientific">Pseudooceanicola lipolyticus</name>
    <dbReference type="NCBI Taxonomy" id="2029104"/>
    <lineage>
        <taxon>Bacteria</taxon>
        <taxon>Pseudomonadati</taxon>
        <taxon>Pseudomonadota</taxon>
        <taxon>Alphaproteobacteria</taxon>
        <taxon>Rhodobacterales</taxon>
        <taxon>Paracoccaceae</taxon>
        <taxon>Pseudooceanicola</taxon>
    </lineage>
</organism>
<dbReference type="AlphaFoldDB" id="A0A2M8IYJ4"/>
<feature type="transmembrane region" description="Helical" evidence="1">
    <location>
        <begin position="244"/>
        <end position="264"/>
    </location>
</feature>
<feature type="transmembrane region" description="Helical" evidence="1">
    <location>
        <begin position="334"/>
        <end position="352"/>
    </location>
</feature>
<reference evidence="2 3" key="1">
    <citation type="journal article" date="2018" name="Int. J. Syst. Evol. Microbiol.">
        <title>Pseudooceanicola lipolyticus sp. nov., a marine alphaproteobacterium, reclassification of Oceanicola flagellatus as Pseudooceanicola flagellatus comb. nov. and emended description of the genus Pseudooceanicola.</title>
        <authorList>
            <person name="Huang M.-M."/>
            <person name="Guo L.-L."/>
            <person name="Wu Y.-H."/>
            <person name="Lai Q.-L."/>
            <person name="Shao Z.-Z."/>
            <person name="Wang C.-S."/>
            <person name="Wu M."/>
            <person name="Xu X.-W."/>
        </authorList>
    </citation>
    <scope>NUCLEOTIDE SEQUENCE [LARGE SCALE GENOMIC DNA]</scope>
    <source>
        <strain evidence="2 3">157</strain>
    </source>
</reference>
<feature type="transmembrane region" description="Helical" evidence="1">
    <location>
        <begin position="160"/>
        <end position="181"/>
    </location>
</feature>
<evidence type="ECO:0000256" key="1">
    <source>
        <dbReference type="SAM" id="Phobius"/>
    </source>
</evidence>
<feature type="transmembrane region" description="Helical" evidence="1">
    <location>
        <begin position="39"/>
        <end position="56"/>
    </location>
</feature>
<keyword evidence="1" id="KW-0472">Membrane</keyword>
<evidence type="ECO:0000313" key="2">
    <source>
        <dbReference type="EMBL" id="PJE35568.1"/>
    </source>
</evidence>
<dbReference type="Proteomes" id="UP000231553">
    <property type="component" value="Unassembled WGS sequence"/>
</dbReference>
<keyword evidence="3" id="KW-1185">Reference proteome</keyword>
<feature type="transmembrane region" description="Helical" evidence="1">
    <location>
        <begin position="77"/>
        <end position="98"/>
    </location>
</feature>
<gene>
    <name evidence="2" type="ORF">CVM52_16550</name>
</gene>
<protein>
    <recommendedName>
        <fullName evidence="4">Fenitrothion hydrolase</fullName>
    </recommendedName>
</protein>
<dbReference type="EMBL" id="PGTB01000084">
    <property type="protein sequence ID" value="PJE35568.1"/>
    <property type="molecule type" value="Genomic_DNA"/>
</dbReference>
<comment type="caution">
    <text evidence="2">The sequence shown here is derived from an EMBL/GenBank/DDBJ whole genome shotgun (WGS) entry which is preliminary data.</text>
</comment>
<accession>A0A2M8IYJ4</accession>
<sequence length="462" mass="49827">MAFRRLAAVLAVALLPGRGLAHASEQGFVLLLPTEIYTAAGAASVALTVFLLIFLPDRLSLGLFGALRLVRLRRGGLRVLTSCLSFLLLVWLIHIGLTGPRDPLANPMTLFIWTVWWVGFAVLQGLLGNLWHWVNPWVGPAALIRALLGVRPLLPLPHRLAPWLAVAGFLAFAGFLIADIAPADPARLARVVGLYWLAMFAAVLIFGPRWLLRAEAVSLFMRCYARVGLFGRLKRGLAAGLPGWGLFAMPVPSLGLAVFMLVLLGCGSFDGLNETFWWLALLGINPLEFPGRSAVIWQNLAGLLAANAALVAVYALAIWLGLAISRAGMTLHRAFRVFAPSILPIALGYHLAHYFTSFLVDGQYALNALNDPYATGADLLGLGQVYVTTGFFNTRDSVRAIFLTQAGAVVIGHVLAIILAHALAVRAFGSSRRALISQAPLAVFMVLYTFFGLWLLAAPRGA</sequence>
<feature type="transmembrane region" description="Helical" evidence="1">
    <location>
        <begin position="110"/>
        <end position="130"/>
    </location>
</feature>
<feature type="transmembrane region" description="Helical" evidence="1">
    <location>
        <begin position="193"/>
        <end position="212"/>
    </location>
</feature>
<keyword evidence="1" id="KW-1133">Transmembrane helix</keyword>